<dbReference type="SUPFAM" id="SSF140453">
    <property type="entry name" value="EsxAB dimer-like"/>
    <property type="match status" value="1"/>
</dbReference>
<keyword evidence="3" id="KW-1185">Reference proteome</keyword>
<dbReference type="InterPro" id="IPR036689">
    <property type="entry name" value="ESAT-6-like_sf"/>
</dbReference>
<dbReference type="Pfam" id="PF06013">
    <property type="entry name" value="WXG100"/>
    <property type="match status" value="1"/>
</dbReference>
<dbReference type="Proteomes" id="UP001500603">
    <property type="component" value="Unassembled WGS sequence"/>
</dbReference>
<organism evidence="2 3">
    <name type="scientific">Nocardia callitridis</name>
    <dbReference type="NCBI Taxonomy" id="648753"/>
    <lineage>
        <taxon>Bacteria</taxon>
        <taxon>Bacillati</taxon>
        <taxon>Actinomycetota</taxon>
        <taxon>Actinomycetes</taxon>
        <taxon>Mycobacteriales</taxon>
        <taxon>Nocardiaceae</taxon>
        <taxon>Nocardia</taxon>
    </lineage>
</organism>
<comment type="caution">
    <text evidence="2">The sequence shown here is derived from an EMBL/GenBank/DDBJ whole genome shotgun (WGS) entry which is preliminary data.</text>
</comment>
<sequence>MAGKVQLGVAEIDQVSGDMETSINTVRSHIQRIEEAADTVRAGWRGDANDSFIKSATEWHDEAERLKAILTAMQAAVVDGKARLLAMDASNV</sequence>
<evidence type="ECO:0000313" key="3">
    <source>
        <dbReference type="Proteomes" id="UP001500603"/>
    </source>
</evidence>
<dbReference type="RefSeq" id="WP_345497974.1">
    <property type="nucleotide sequence ID" value="NZ_BAABJM010000005.1"/>
</dbReference>
<evidence type="ECO:0000256" key="1">
    <source>
        <dbReference type="RuleBase" id="RU362001"/>
    </source>
</evidence>
<evidence type="ECO:0000313" key="2">
    <source>
        <dbReference type="EMBL" id="GAA5063099.1"/>
    </source>
</evidence>
<accession>A0ABP9KT65</accession>
<protein>
    <recommendedName>
        <fullName evidence="1">ESAT-6-like protein</fullName>
    </recommendedName>
</protein>
<comment type="similarity">
    <text evidence="1">Belongs to the WXG100 family.</text>
</comment>
<dbReference type="EMBL" id="BAABJM010000005">
    <property type="protein sequence ID" value="GAA5063099.1"/>
    <property type="molecule type" value="Genomic_DNA"/>
</dbReference>
<proteinExistence type="inferred from homology"/>
<dbReference type="InterPro" id="IPR010310">
    <property type="entry name" value="T7SS_ESAT-6-like"/>
</dbReference>
<dbReference type="Gene3D" id="1.10.287.1060">
    <property type="entry name" value="ESAT-6-like"/>
    <property type="match status" value="1"/>
</dbReference>
<dbReference type="NCBIfam" id="TIGR03930">
    <property type="entry name" value="WXG100_ESAT6"/>
    <property type="match status" value="1"/>
</dbReference>
<reference evidence="3" key="1">
    <citation type="journal article" date="2019" name="Int. J. Syst. Evol. Microbiol.">
        <title>The Global Catalogue of Microorganisms (GCM) 10K type strain sequencing project: providing services to taxonomists for standard genome sequencing and annotation.</title>
        <authorList>
            <consortium name="The Broad Institute Genomics Platform"/>
            <consortium name="The Broad Institute Genome Sequencing Center for Infectious Disease"/>
            <person name="Wu L."/>
            <person name="Ma J."/>
        </authorList>
    </citation>
    <scope>NUCLEOTIDE SEQUENCE [LARGE SCALE GENOMIC DNA]</scope>
    <source>
        <strain evidence="3">JCM 18298</strain>
    </source>
</reference>
<name>A0ABP9KT65_9NOCA</name>
<gene>
    <name evidence="2" type="ORF">GCM10023318_47390</name>
</gene>